<keyword evidence="9" id="KW-1278">Translocase</keyword>
<feature type="domain" description="NADH:quinone oxidoreductase/Mrp antiporter transmembrane" evidence="18">
    <location>
        <begin position="106"/>
        <end position="390"/>
    </location>
</feature>
<evidence type="ECO:0000256" key="3">
    <source>
        <dbReference type="ARBA" id="ARBA00009025"/>
    </source>
</evidence>
<dbReference type="PANTHER" id="PTHR43507:SF20">
    <property type="entry name" value="NADH-UBIQUINONE OXIDOREDUCTASE CHAIN 4"/>
    <property type="match status" value="1"/>
</dbReference>
<feature type="transmembrane region" description="Helical" evidence="17">
    <location>
        <begin position="216"/>
        <end position="240"/>
    </location>
</feature>
<dbReference type="InterPro" id="IPR001750">
    <property type="entry name" value="ND/Mrp_TM"/>
</dbReference>
<dbReference type="GO" id="GO:0048039">
    <property type="term" value="F:ubiquinone binding"/>
    <property type="evidence" value="ECO:0007669"/>
    <property type="project" value="TreeGrafter"/>
</dbReference>
<dbReference type="GO" id="GO:0042773">
    <property type="term" value="P:ATP synthesis coupled electron transport"/>
    <property type="evidence" value="ECO:0007669"/>
    <property type="project" value="InterPro"/>
</dbReference>
<keyword evidence="6 17" id="KW-0813">Transport</keyword>
<evidence type="ECO:0000256" key="6">
    <source>
        <dbReference type="ARBA" id="ARBA00022448"/>
    </source>
</evidence>
<feature type="transmembrane region" description="Helical" evidence="17">
    <location>
        <begin position="48"/>
        <end position="73"/>
    </location>
</feature>
<keyword evidence="10 17" id="KW-0249">Electron transport</keyword>
<comment type="catalytic activity">
    <reaction evidence="16 17">
        <text>a ubiquinone + NADH + 5 H(+)(in) = a ubiquinol + NAD(+) + 4 H(+)(out)</text>
        <dbReference type="Rhea" id="RHEA:29091"/>
        <dbReference type="Rhea" id="RHEA-COMP:9565"/>
        <dbReference type="Rhea" id="RHEA-COMP:9566"/>
        <dbReference type="ChEBI" id="CHEBI:15378"/>
        <dbReference type="ChEBI" id="CHEBI:16389"/>
        <dbReference type="ChEBI" id="CHEBI:17976"/>
        <dbReference type="ChEBI" id="CHEBI:57540"/>
        <dbReference type="ChEBI" id="CHEBI:57945"/>
        <dbReference type="EC" id="7.1.1.2"/>
    </reaction>
</comment>
<dbReference type="GO" id="GO:0008137">
    <property type="term" value="F:NADH dehydrogenase (ubiquinone) activity"/>
    <property type="evidence" value="ECO:0007669"/>
    <property type="project" value="UniProtKB-UniRule"/>
</dbReference>
<organism evidence="20">
    <name type="scientific">Austrosimulium sp</name>
    <dbReference type="NCBI Taxonomy" id="3073296"/>
    <lineage>
        <taxon>Eukaryota</taxon>
        <taxon>Metazoa</taxon>
        <taxon>Ecdysozoa</taxon>
        <taxon>Arthropoda</taxon>
        <taxon>Hexapoda</taxon>
        <taxon>Insecta</taxon>
        <taxon>Pterygota</taxon>
        <taxon>Neoptera</taxon>
        <taxon>Endopterygota</taxon>
        <taxon>Diptera</taxon>
        <taxon>Nematocera</taxon>
        <taxon>Chironomoidea</taxon>
        <taxon>Simuliidae</taxon>
        <taxon>Austrosimulium</taxon>
    </lineage>
</organism>
<feature type="transmembrane region" description="Helical" evidence="17">
    <location>
        <begin position="21"/>
        <end position="42"/>
    </location>
</feature>
<feature type="transmembrane region" description="Helical" evidence="17">
    <location>
        <begin position="343"/>
        <end position="364"/>
    </location>
</feature>
<evidence type="ECO:0000256" key="16">
    <source>
        <dbReference type="ARBA" id="ARBA00049551"/>
    </source>
</evidence>
<evidence type="ECO:0000259" key="18">
    <source>
        <dbReference type="Pfam" id="PF00361"/>
    </source>
</evidence>
<feature type="domain" description="NADH:ubiquinone oxidoreductase chain 4 N-terminal" evidence="19">
    <location>
        <begin position="1"/>
        <end position="103"/>
    </location>
</feature>
<evidence type="ECO:0000259" key="19">
    <source>
        <dbReference type="Pfam" id="PF01059"/>
    </source>
</evidence>
<feature type="transmembrane region" description="Helical" evidence="17">
    <location>
        <begin position="376"/>
        <end position="401"/>
    </location>
</feature>
<feature type="transmembrane region" description="Helical" evidence="17">
    <location>
        <begin position="139"/>
        <end position="162"/>
    </location>
</feature>
<dbReference type="GO" id="GO:0031966">
    <property type="term" value="C:mitochondrial membrane"/>
    <property type="evidence" value="ECO:0007669"/>
    <property type="project" value="UniProtKB-SubCell"/>
</dbReference>
<evidence type="ECO:0000313" key="20">
    <source>
        <dbReference type="EMBL" id="WMQ76570.1"/>
    </source>
</evidence>
<feature type="transmembrane region" description="Helical" evidence="17">
    <location>
        <begin position="85"/>
        <end position="104"/>
    </location>
</feature>
<evidence type="ECO:0000256" key="8">
    <source>
        <dbReference type="ARBA" id="ARBA00022692"/>
    </source>
</evidence>
<comment type="similarity">
    <text evidence="3 17">Belongs to the complex I subunit 4 family.</text>
</comment>
<keyword evidence="13 17" id="KW-0830">Ubiquinone</keyword>
<geneLocation type="mitochondrion" evidence="20"/>
<feature type="transmembrane region" description="Helical" evidence="17">
    <location>
        <begin position="246"/>
        <end position="265"/>
    </location>
</feature>
<evidence type="ECO:0000256" key="9">
    <source>
        <dbReference type="ARBA" id="ARBA00022967"/>
    </source>
</evidence>
<evidence type="ECO:0000256" key="11">
    <source>
        <dbReference type="ARBA" id="ARBA00022989"/>
    </source>
</evidence>
<feature type="transmembrane region" description="Helical" evidence="17">
    <location>
        <begin position="182"/>
        <end position="204"/>
    </location>
</feature>
<dbReference type="GO" id="GO:0015990">
    <property type="term" value="P:electron transport coupled proton transport"/>
    <property type="evidence" value="ECO:0007669"/>
    <property type="project" value="TreeGrafter"/>
</dbReference>
<accession>A0AA51NPW7</accession>
<gene>
    <name evidence="20" type="primary">ND4</name>
</gene>
<reference evidence="20" key="1">
    <citation type="submission" date="2023-07" db="EMBL/GenBank/DDBJ databases">
        <authorList>
            <person name="Kardailsky A."/>
        </authorList>
    </citation>
    <scope>NUCLEOTIDE SEQUENCE</scope>
    <source>
        <strain evidence="20">Sandfly</strain>
        <tissue evidence="20">Whole body</tissue>
    </source>
</reference>
<comment type="function">
    <text evidence="17">Core subunit of the mitochondrial membrane respiratory chain NADH dehydrogenase (Complex I) which catalyzes electron transfer from NADH through the respiratory chain, using ubiquinone as an electron acceptor. Essential for the catalytic activity and assembly of complex I.</text>
</comment>
<evidence type="ECO:0000256" key="13">
    <source>
        <dbReference type="ARBA" id="ARBA00023075"/>
    </source>
</evidence>
<keyword evidence="14 17" id="KW-0496">Mitochondrion</keyword>
<dbReference type="InterPro" id="IPR003918">
    <property type="entry name" value="NADH_UbQ_OxRdtase"/>
</dbReference>
<feature type="transmembrane region" description="Helical" evidence="17">
    <location>
        <begin position="110"/>
        <end position="132"/>
    </location>
</feature>
<dbReference type="PRINTS" id="PR01437">
    <property type="entry name" value="NUOXDRDTASE4"/>
</dbReference>
<dbReference type="GO" id="GO:0003954">
    <property type="term" value="F:NADH dehydrogenase activity"/>
    <property type="evidence" value="ECO:0007669"/>
    <property type="project" value="TreeGrafter"/>
</dbReference>
<keyword evidence="8 17" id="KW-0812">Transmembrane</keyword>
<keyword evidence="7 17" id="KW-0679">Respiratory chain</keyword>
<evidence type="ECO:0000256" key="4">
    <source>
        <dbReference type="ARBA" id="ARBA00012944"/>
    </source>
</evidence>
<dbReference type="InterPro" id="IPR000260">
    <property type="entry name" value="NADH4_N"/>
</dbReference>
<dbReference type="AlphaFoldDB" id="A0AA51NPW7"/>
<comment type="subcellular location">
    <subcellularLocation>
        <location evidence="2 17">Mitochondrion membrane</location>
        <topology evidence="2 17">Multi-pass membrane protein</topology>
    </subcellularLocation>
</comment>
<feature type="transmembrane region" description="Helical" evidence="17">
    <location>
        <begin position="301"/>
        <end position="322"/>
    </location>
</feature>
<dbReference type="EC" id="7.1.1.2" evidence="4 17"/>
<evidence type="ECO:0000256" key="14">
    <source>
        <dbReference type="ARBA" id="ARBA00023128"/>
    </source>
</evidence>
<keyword evidence="12 17" id="KW-0520">NAD</keyword>
<proteinExistence type="inferred from homology"/>
<feature type="transmembrane region" description="Helical" evidence="17">
    <location>
        <begin position="272"/>
        <end position="295"/>
    </location>
</feature>
<name>A0AA51NPW7_9DIPT</name>
<evidence type="ECO:0000256" key="12">
    <source>
        <dbReference type="ARBA" id="ARBA00023027"/>
    </source>
</evidence>
<evidence type="ECO:0000256" key="2">
    <source>
        <dbReference type="ARBA" id="ARBA00004225"/>
    </source>
</evidence>
<dbReference type="EMBL" id="OR414024">
    <property type="protein sequence ID" value="WMQ76570.1"/>
    <property type="molecule type" value="Genomic_DNA"/>
</dbReference>
<protein>
    <recommendedName>
        <fullName evidence="5 17">NADH-ubiquinone oxidoreductase chain 4</fullName>
        <ecNumber evidence="4 17">7.1.1.2</ecNumber>
    </recommendedName>
</protein>
<evidence type="ECO:0000256" key="5">
    <source>
        <dbReference type="ARBA" id="ARBA00021006"/>
    </source>
</evidence>
<sequence length="446" mass="50828">MLSYLLMLCFTIPLCFKKEKFWLVQNSLFLVSFLFIINNFYWNYFMNISYYFGSDMISYGLILLSMWICTLMLMASETVFRVSNYYNVFLFLILALLIFLYLTFSSMSLFMFYLFFESSLIPTLLLILGWGYQPERLQAGIYLLFYTLLASLPLLIGIFYLMNDSFTLSLYLLKGQSIYLNLFYFCMIFAFLVKMPMFLVHLWLPKAHVEAPVSGSMILAGVLLKLGGYGLLRVFPFIAFSGVMNNFIWVSISLVGGVLVSLICLRQMDLKALIAYSSVAHMGVVLAGLMTLTVWGISGSYTLMIAHGLCSSGLFCLANISYERMGSRSLLINKGMLNFMPSLSLWWFLLCSANMAAPPTLNLLGEVCLLNSIVSWSWVTMIALSLLSFFSAAYTLYLYAYSQHGKLLDGFLASTGGFSREYLLLFLHWFPLNLLIMKAEPCILWL</sequence>
<keyword evidence="11 17" id="KW-1133">Transmembrane helix</keyword>
<dbReference type="PANTHER" id="PTHR43507">
    <property type="entry name" value="NADH-UBIQUINONE OXIDOREDUCTASE CHAIN 4"/>
    <property type="match status" value="1"/>
</dbReference>
<evidence type="ECO:0000256" key="15">
    <source>
        <dbReference type="ARBA" id="ARBA00023136"/>
    </source>
</evidence>
<dbReference type="Pfam" id="PF01059">
    <property type="entry name" value="Oxidored_q5_N"/>
    <property type="match status" value="1"/>
</dbReference>
<keyword evidence="15 17" id="KW-0472">Membrane</keyword>
<comment type="function">
    <text evidence="1">Core subunit of the mitochondrial membrane respiratory chain NADH dehydrogenase (Complex I) that is believed to belong to the minimal assembly required for catalysis. Complex I functions in the transfer of electrons from NADH to the respiratory chain. The immediate electron acceptor for the enzyme is believed to be ubiquinone.</text>
</comment>
<evidence type="ECO:0000256" key="7">
    <source>
        <dbReference type="ARBA" id="ARBA00022660"/>
    </source>
</evidence>
<evidence type="ECO:0000256" key="17">
    <source>
        <dbReference type="RuleBase" id="RU003297"/>
    </source>
</evidence>
<evidence type="ECO:0000256" key="1">
    <source>
        <dbReference type="ARBA" id="ARBA00003257"/>
    </source>
</evidence>
<evidence type="ECO:0000256" key="10">
    <source>
        <dbReference type="ARBA" id="ARBA00022982"/>
    </source>
</evidence>
<dbReference type="Pfam" id="PF00361">
    <property type="entry name" value="Proton_antipo_M"/>
    <property type="match status" value="1"/>
</dbReference>